<comment type="caution">
    <text evidence="2">The sequence shown here is derived from an EMBL/GenBank/DDBJ whole genome shotgun (WGS) entry which is preliminary data.</text>
</comment>
<dbReference type="PANTHER" id="PTHR42760">
    <property type="entry name" value="SHORT-CHAIN DEHYDROGENASES/REDUCTASES FAMILY MEMBER"/>
    <property type="match status" value="1"/>
</dbReference>
<name>A0A523RNG3_UNCAE</name>
<dbReference type="FunFam" id="3.40.50.720:FF:000084">
    <property type="entry name" value="Short-chain dehydrogenase reductase"/>
    <property type="match status" value="1"/>
</dbReference>
<reference evidence="2 3" key="1">
    <citation type="submission" date="2019-03" db="EMBL/GenBank/DDBJ databases">
        <title>Metabolic potential of uncultured bacteria and archaea associated with petroleum seepage in deep-sea sediments.</title>
        <authorList>
            <person name="Dong X."/>
            <person name="Hubert C."/>
        </authorList>
    </citation>
    <scope>NUCLEOTIDE SEQUENCE [LARGE SCALE GENOMIC DNA]</scope>
    <source>
        <strain evidence="2">E44_bin7</strain>
    </source>
</reference>
<dbReference type="InterPro" id="IPR036291">
    <property type="entry name" value="NAD(P)-bd_dom_sf"/>
</dbReference>
<sequence length="174" mass="18603">MVLKGKVAIVTGAKQGIGKAIAKKFAREGAQVVVVDINKKINTTAEEIKSSGGNAISRIADISRVNQVEDVAKETIELFGSVDILVNNAAILSQAPLIEIKEEEWDKVMQINLKGTFLCTRVVAPHMIQKKSGKIINISSVSAIIPGSNLAAYCTSKAAVLQFTRVVALELAPY</sequence>
<evidence type="ECO:0000256" key="1">
    <source>
        <dbReference type="ARBA" id="ARBA00006484"/>
    </source>
</evidence>
<protein>
    <submittedName>
        <fullName evidence="2">SDR family NAD(P)-dependent oxidoreductase</fullName>
    </submittedName>
</protein>
<dbReference type="SUPFAM" id="SSF51735">
    <property type="entry name" value="NAD(P)-binding Rossmann-fold domains"/>
    <property type="match status" value="1"/>
</dbReference>
<organism evidence="2 3">
    <name type="scientific">Aerophobetes bacterium</name>
    <dbReference type="NCBI Taxonomy" id="2030807"/>
    <lineage>
        <taxon>Bacteria</taxon>
        <taxon>Candidatus Aerophobota</taxon>
    </lineage>
</organism>
<dbReference type="PROSITE" id="PS00061">
    <property type="entry name" value="ADH_SHORT"/>
    <property type="match status" value="1"/>
</dbReference>
<dbReference type="GO" id="GO:0016616">
    <property type="term" value="F:oxidoreductase activity, acting on the CH-OH group of donors, NAD or NADP as acceptor"/>
    <property type="evidence" value="ECO:0007669"/>
    <property type="project" value="TreeGrafter"/>
</dbReference>
<gene>
    <name evidence="2" type="ORF">E3J84_07600</name>
</gene>
<dbReference type="Pfam" id="PF00106">
    <property type="entry name" value="adh_short"/>
    <property type="match status" value="1"/>
</dbReference>
<dbReference type="Gene3D" id="3.40.50.720">
    <property type="entry name" value="NAD(P)-binding Rossmann-like Domain"/>
    <property type="match status" value="1"/>
</dbReference>
<feature type="non-terminal residue" evidence="2">
    <location>
        <position position="174"/>
    </location>
</feature>
<dbReference type="InterPro" id="IPR002347">
    <property type="entry name" value="SDR_fam"/>
</dbReference>
<evidence type="ECO:0000313" key="3">
    <source>
        <dbReference type="Proteomes" id="UP000316360"/>
    </source>
</evidence>
<dbReference type="PRINTS" id="PR00081">
    <property type="entry name" value="GDHRDH"/>
</dbReference>
<dbReference type="AlphaFoldDB" id="A0A523RNG3"/>
<comment type="similarity">
    <text evidence="1">Belongs to the short-chain dehydrogenases/reductases (SDR) family.</text>
</comment>
<proteinExistence type="inferred from homology"/>
<accession>A0A523RNG3</accession>
<evidence type="ECO:0000313" key="2">
    <source>
        <dbReference type="EMBL" id="TET07295.1"/>
    </source>
</evidence>
<dbReference type="InterPro" id="IPR020904">
    <property type="entry name" value="Sc_DH/Rdtase_CS"/>
</dbReference>
<dbReference type="PRINTS" id="PR00080">
    <property type="entry name" value="SDRFAMILY"/>
</dbReference>
<dbReference type="EMBL" id="SOKJ01000431">
    <property type="protein sequence ID" value="TET07295.1"/>
    <property type="molecule type" value="Genomic_DNA"/>
</dbReference>
<dbReference type="Proteomes" id="UP000316360">
    <property type="component" value="Unassembled WGS sequence"/>
</dbReference>
<dbReference type="CDD" id="cd05233">
    <property type="entry name" value="SDR_c"/>
    <property type="match status" value="1"/>
</dbReference>